<feature type="region of interest" description="Disordered" evidence="4">
    <location>
        <begin position="587"/>
        <end position="610"/>
    </location>
</feature>
<protein>
    <submittedName>
        <fullName evidence="5">N-terminal acetyltransferase A, auxiliary subunit</fullName>
    </submittedName>
</protein>
<name>A0A139A7B7_GONPJ</name>
<keyword evidence="6" id="KW-1185">Reference proteome</keyword>
<gene>
    <name evidence="5" type="ORF">M427DRAFT_101300</name>
</gene>
<proteinExistence type="predicted"/>
<dbReference type="PANTHER" id="PTHR22767:SF2">
    <property type="entry name" value="N(ALPHA)-ACETYLTRANSFERASE 15_16, ISOFORM A"/>
    <property type="match status" value="1"/>
</dbReference>
<evidence type="ECO:0000256" key="4">
    <source>
        <dbReference type="SAM" id="MobiDB-lite"/>
    </source>
</evidence>
<dbReference type="Gene3D" id="1.25.40.1010">
    <property type="match status" value="1"/>
</dbReference>
<evidence type="ECO:0000313" key="6">
    <source>
        <dbReference type="Proteomes" id="UP000070544"/>
    </source>
</evidence>
<dbReference type="AlphaFoldDB" id="A0A139A7B7"/>
<dbReference type="Gene3D" id="1.25.40.1040">
    <property type="match status" value="1"/>
</dbReference>
<dbReference type="PIRSF" id="PIRSF000422">
    <property type="entry name" value="N-terminal-AcTrfase-A_aux_su"/>
    <property type="match status" value="1"/>
</dbReference>
<dbReference type="Pfam" id="PF13181">
    <property type="entry name" value="TPR_8"/>
    <property type="match status" value="1"/>
</dbReference>
<accession>A0A139A7B7</accession>
<dbReference type="InterPro" id="IPR021183">
    <property type="entry name" value="NatA_aux_su"/>
</dbReference>
<dbReference type="EMBL" id="KQ965787">
    <property type="protein sequence ID" value="KXS12558.1"/>
    <property type="molecule type" value="Genomic_DNA"/>
</dbReference>
<evidence type="ECO:0000256" key="3">
    <source>
        <dbReference type="PROSITE-ProRule" id="PRU00339"/>
    </source>
</evidence>
<dbReference type="Proteomes" id="UP000070544">
    <property type="component" value="Unassembled WGS sequence"/>
</dbReference>
<dbReference type="InterPro" id="IPR011990">
    <property type="entry name" value="TPR-like_helical_dom_sf"/>
</dbReference>
<keyword evidence="2 3" id="KW-0802">TPR repeat</keyword>
<dbReference type="PANTHER" id="PTHR22767">
    <property type="entry name" value="N-TERMINAL ACETYLTRANSFERASE-RELATED"/>
    <property type="match status" value="1"/>
</dbReference>
<dbReference type="SMART" id="SM00028">
    <property type="entry name" value="TPR"/>
    <property type="match status" value="3"/>
</dbReference>
<dbReference type="InterPro" id="IPR019734">
    <property type="entry name" value="TPR_rpt"/>
</dbReference>
<dbReference type="FunFam" id="1.25.40.1040:FF:000003">
    <property type="entry name" value="N-terminal acetyltransferase A, auxiliary subunit"/>
    <property type="match status" value="1"/>
</dbReference>
<sequence>MPGWTQKFFEFKQYKKGLKAVDQILKKVPDHGETLALKGLFLANLDKKEDGFELVKKGLAKDLRSQTSWHIYGLLHRAEKNYEEAMKCYANALRIEKDNMQILRDLALLQAHIRNFEGFSETQTHLLTLKPANRQFWLSLAAAYHLLQNYELAERVVTSYVDTLKTGPEATPEFELSEMLMYRNMIIEESGDLEWALKDLDEIKAKVVDKLAWSETKARILFKATRWDAAADVYTELLGINPEAKAYWEGLEASKGLQADSSDEQRAQLVDLYQSFSAKLPRGHLVKLIPLTYAPVSDSFRSELDRYLTNAFRKGVPSVFVSLRPLYAAKRTVSEDDPSRAKEKIIQELAEGYRTNLKESNKFSSDEQEQLPDPSTALLWVNYFLALHYDHLRNLTKALEHIDEAIANSPTIVELTMTKARIYKHAGSYDTASKTMSEARALDLQDRFINSKAAKYFLRNDEVAEAEKTVGLFTKVNENLSCYPVQDLIEMQCLWFATESAKSWIRQNKPGRALKRFHQIEKHFTEFYDDQFDFHGYSARKTTVRTYVEMLRWEDKLRNHQYFFNAAVAAVELYLSLHEHPELKKVHPKTNGIGELSEADKKKAAKKARKQELKAAEEKVEQKKCEVAEVQGKNDDKKKVVDDDPDGEKLVNAPDLLLEATKFVKSLQELSPNRIESQALAAHVYVRRKKYILALRSIRKGLEIDSQDPSLLRATVRFLKDCG</sequence>
<dbReference type="GO" id="GO:0016740">
    <property type="term" value="F:transferase activity"/>
    <property type="evidence" value="ECO:0007669"/>
    <property type="project" value="UniProtKB-KW"/>
</dbReference>
<dbReference type="GO" id="GO:0031415">
    <property type="term" value="C:NatA complex"/>
    <property type="evidence" value="ECO:0007669"/>
    <property type="project" value="TreeGrafter"/>
</dbReference>
<dbReference type="STRING" id="1344416.A0A139A7B7"/>
<keyword evidence="1" id="KW-0677">Repeat</keyword>
<keyword evidence="5" id="KW-0808">Transferase</keyword>
<evidence type="ECO:0000256" key="1">
    <source>
        <dbReference type="ARBA" id="ARBA00022737"/>
    </source>
</evidence>
<evidence type="ECO:0000256" key="2">
    <source>
        <dbReference type="ARBA" id="ARBA00022803"/>
    </source>
</evidence>
<dbReference type="OMA" id="HTAINYD"/>
<reference evidence="5 6" key="1">
    <citation type="journal article" date="2015" name="Genome Biol. Evol.">
        <title>Phylogenomic analyses indicate that early fungi evolved digesting cell walls of algal ancestors of land plants.</title>
        <authorList>
            <person name="Chang Y."/>
            <person name="Wang S."/>
            <person name="Sekimoto S."/>
            <person name="Aerts A.L."/>
            <person name="Choi C."/>
            <person name="Clum A."/>
            <person name="LaButti K.M."/>
            <person name="Lindquist E.A."/>
            <person name="Yee Ngan C."/>
            <person name="Ohm R.A."/>
            <person name="Salamov A.A."/>
            <person name="Grigoriev I.V."/>
            <person name="Spatafora J.W."/>
            <person name="Berbee M.L."/>
        </authorList>
    </citation>
    <scope>NUCLEOTIDE SEQUENCE [LARGE SCALE GENOMIC DNA]</scope>
    <source>
        <strain evidence="5 6">JEL478</strain>
    </source>
</reference>
<dbReference type="Pfam" id="PF12569">
    <property type="entry name" value="NatA_aux_su"/>
    <property type="match status" value="1"/>
</dbReference>
<dbReference type="SUPFAM" id="SSF48452">
    <property type="entry name" value="TPR-like"/>
    <property type="match status" value="2"/>
</dbReference>
<feature type="repeat" description="TPR" evidence="3">
    <location>
        <begin position="66"/>
        <end position="99"/>
    </location>
</feature>
<evidence type="ECO:0000313" key="5">
    <source>
        <dbReference type="EMBL" id="KXS12558.1"/>
    </source>
</evidence>
<organism evidence="5 6">
    <name type="scientific">Gonapodya prolifera (strain JEL478)</name>
    <name type="common">Monoblepharis prolifera</name>
    <dbReference type="NCBI Taxonomy" id="1344416"/>
    <lineage>
        <taxon>Eukaryota</taxon>
        <taxon>Fungi</taxon>
        <taxon>Fungi incertae sedis</taxon>
        <taxon>Chytridiomycota</taxon>
        <taxon>Chytridiomycota incertae sedis</taxon>
        <taxon>Monoblepharidomycetes</taxon>
        <taxon>Monoblepharidales</taxon>
        <taxon>Gonapodyaceae</taxon>
        <taxon>Gonapodya</taxon>
    </lineage>
</organism>
<dbReference type="PROSITE" id="PS50005">
    <property type="entry name" value="TPR"/>
    <property type="match status" value="1"/>
</dbReference>
<dbReference type="OrthoDB" id="10263032at2759"/>